<dbReference type="Proteomes" id="UP001152523">
    <property type="component" value="Unassembled WGS sequence"/>
</dbReference>
<evidence type="ECO:0000256" key="8">
    <source>
        <dbReference type="SAM" id="Phobius"/>
    </source>
</evidence>
<name>A0AAV0CWP5_9ASTE</name>
<dbReference type="InterPro" id="IPR015720">
    <property type="entry name" value="Emp24-like"/>
</dbReference>
<dbReference type="InterPro" id="IPR009038">
    <property type="entry name" value="GOLD_dom"/>
</dbReference>
<keyword evidence="5 8" id="KW-1133">Transmembrane helix</keyword>
<evidence type="ECO:0000313" key="12">
    <source>
        <dbReference type="Proteomes" id="UP001152523"/>
    </source>
</evidence>
<comment type="subcellular location">
    <subcellularLocation>
        <location evidence="1 7">Membrane</location>
        <topology evidence="1 7">Single-pass type I membrane protein</topology>
    </subcellularLocation>
</comment>
<keyword evidence="12" id="KW-1185">Reference proteome</keyword>
<dbReference type="PROSITE" id="PS50866">
    <property type="entry name" value="GOLD"/>
    <property type="match status" value="1"/>
</dbReference>
<dbReference type="AlphaFoldDB" id="A0AAV0CWP5"/>
<evidence type="ECO:0000256" key="3">
    <source>
        <dbReference type="ARBA" id="ARBA00022692"/>
    </source>
</evidence>
<dbReference type="PANTHER" id="PTHR22811">
    <property type="entry name" value="TRANSMEMBRANE EMP24 DOMAIN-CONTAINING PROTEIN"/>
    <property type="match status" value="1"/>
</dbReference>
<evidence type="ECO:0000256" key="9">
    <source>
        <dbReference type="SAM" id="SignalP"/>
    </source>
</evidence>
<evidence type="ECO:0000256" key="7">
    <source>
        <dbReference type="RuleBase" id="RU003827"/>
    </source>
</evidence>
<proteinExistence type="inferred from homology"/>
<evidence type="ECO:0000313" key="11">
    <source>
        <dbReference type="EMBL" id="CAH9087249.1"/>
    </source>
</evidence>
<keyword evidence="6 8" id="KW-0472">Membrane</keyword>
<evidence type="ECO:0000259" key="10">
    <source>
        <dbReference type="PROSITE" id="PS50866"/>
    </source>
</evidence>
<evidence type="ECO:0000256" key="1">
    <source>
        <dbReference type="ARBA" id="ARBA00004479"/>
    </source>
</evidence>
<evidence type="ECO:0000256" key="6">
    <source>
        <dbReference type="ARBA" id="ARBA00023136"/>
    </source>
</evidence>
<evidence type="ECO:0000256" key="4">
    <source>
        <dbReference type="ARBA" id="ARBA00022729"/>
    </source>
</evidence>
<protein>
    <recommendedName>
        <fullName evidence="10">GOLD domain-containing protein</fullName>
    </recommendedName>
</protein>
<dbReference type="SMART" id="SM01190">
    <property type="entry name" value="EMP24_GP25L"/>
    <property type="match status" value="1"/>
</dbReference>
<reference evidence="11" key="1">
    <citation type="submission" date="2022-07" db="EMBL/GenBank/DDBJ databases">
        <authorList>
            <person name="Macas J."/>
            <person name="Novak P."/>
            <person name="Neumann P."/>
        </authorList>
    </citation>
    <scope>NUCLEOTIDE SEQUENCE</scope>
</reference>
<comment type="caution">
    <text evidence="11">The sequence shown here is derived from an EMBL/GenBank/DDBJ whole genome shotgun (WGS) entry which is preliminary data.</text>
</comment>
<dbReference type="GO" id="GO:0016020">
    <property type="term" value="C:membrane"/>
    <property type="evidence" value="ECO:0007669"/>
    <property type="project" value="UniProtKB-SubCell"/>
</dbReference>
<gene>
    <name evidence="11" type="ORF">CEPIT_LOCUS10078</name>
</gene>
<evidence type="ECO:0000256" key="2">
    <source>
        <dbReference type="ARBA" id="ARBA00007104"/>
    </source>
</evidence>
<evidence type="ECO:0000256" key="5">
    <source>
        <dbReference type="ARBA" id="ARBA00022989"/>
    </source>
</evidence>
<sequence>MGQENFAVYVIVMILALFQTRIESLRFDVVSGHTKCIAEDIKSSVMSVGKYYIVNPDDALPLPDSHKLTVRVTSPHGNNYHYGNQVTEGNFAYHTAEAGDYMACFFAVDHLPSATLTIDFDWKSGVSTKDWTSLAKKGSIEAMELELKRMYETVNSIHSEMFYLREREEEMQELNRTTDSQMGWLSAVSLLICLSVSGIQMWYLKTFFEKKKLI</sequence>
<feature type="signal peptide" evidence="9">
    <location>
        <begin position="1"/>
        <end position="24"/>
    </location>
</feature>
<feature type="domain" description="GOLD" evidence="10">
    <location>
        <begin position="34"/>
        <end position="149"/>
    </location>
</feature>
<accession>A0AAV0CWP5</accession>
<dbReference type="Pfam" id="PF01105">
    <property type="entry name" value="EMP24_GP25L"/>
    <property type="match status" value="1"/>
</dbReference>
<keyword evidence="4 9" id="KW-0732">Signal</keyword>
<comment type="similarity">
    <text evidence="2 7">Belongs to the EMP24/GP25L family.</text>
</comment>
<keyword evidence="3 7" id="KW-0812">Transmembrane</keyword>
<feature type="transmembrane region" description="Helical" evidence="8">
    <location>
        <begin position="184"/>
        <end position="204"/>
    </location>
</feature>
<feature type="chain" id="PRO_5044021211" description="GOLD domain-containing protein" evidence="9">
    <location>
        <begin position="25"/>
        <end position="214"/>
    </location>
</feature>
<organism evidence="11 12">
    <name type="scientific">Cuscuta epithymum</name>
    <dbReference type="NCBI Taxonomy" id="186058"/>
    <lineage>
        <taxon>Eukaryota</taxon>
        <taxon>Viridiplantae</taxon>
        <taxon>Streptophyta</taxon>
        <taxon>Embryophyta</taxon>
        <taxon>Tracheophyta</taxon>
        <taxon>Spermatophyta</taxon>
        <taxon>Magnoliopsida</taxon>
        <taxon>eudicotyledons</taxon>
        <taxon>Gunneridae</taxon>
        <taxon>Pentapetalae</taxon>
        <taxon>asterids</taxon>
        <taxon>lamiids</taxon>
        <taxon>Solanales</taxon>
        <taxon>Convolvulaceae</taxon>
        <taxon>Cuscuteae</taxon>
        <taxon>Cuscuta</taxon>
        <taxon>Cuscuta subgen. Cuscuta</taxon>
    </lineage>
</organism>
<dbReference type="EMBL" id="CAMAPF010000058">
    <property type="protein sequence ID" value="CAH9087249.1"/>
    <property type="molecule type" value="Genomic_DNA"/>
</dbReference>